<keyword evidence="3" id="KW-0949">S-adenosyl-L-methionine</keyword>
<dbReference type="InterPro" id="IPR050953">
    <property type="entry name" value="N4_N6_ade-DNA_methylase"/>
</dbReference>
<dbReference type="Proteomes" id="UP000239388">
    <property type="component" value="Unassembled WGS sequence"/>
</dbReference>
<evidence type="ECO:0000256" key="2">
    <source>
        <dbReference type="ARBA" id="ARBA00022679"/>
    </source>
</evidence>
<dbReference type="InterPro" id="IPR029063">
    <property type="entry name" value="SAM-dependent_MTases_sf"/>
</dbReference>
<comment type="caution">
    <text evidence="4">The sequence shown here is derived from an EMBL/GenBank/DDBJ whole genome shotgun (WGS) entry which is preliminary data.</text>
</comment>
<protein>
    <recommendedName>
        <fullName evidence="6">SAM-dependent methyltransferase</fullName>
    </recommendedName>
</protein>
<evidence type="ECO:0008006" key="6">
    <source>
        <dbReference type="Google" id="ProtNLM"/>
    </source>
</evidence>
<name>A0A2S8F3E8_9BACT</name>
<dbReference type="GO" id="GO:0008168">
    <property type="term" value="F:methyltransferase activity"/>
    <property type="evidence" value="ECO:0007669"/>
    <property type="project" value="UniProtKB-KW"/>
</dbReference>
<keyword evidence="1" id="KW-0489">Methyltransferase</keyword>
<evidence type="ECO:0000256" key="1">
    <source>
        <dbReference type="ARBA" id="ARBA00022603"/>
    </source>
</evidence>
<dbReference type="Gene3D" id="3.40.50.150">
    <property type="entry name" value="Vaccinia Virus protein VP39"/>
    <property type="match status" value="1"/>
</dbReference>
<organism evidence="4 5">
    <name type="scientific">Blastopirellula marina</name>
    <dbReference type="NCBI Taxonomy" id="124"/>
    <lineage>
        <taxon>Bacteria</taxon>
        <taxon>Pseudomonadati</taxon>
        <taxon>Planctomycetota</taxon>
        <taxon>Planctomycetia</taxon>
        <taxon>Pirellulales</taxon>
        <taxon>Pirellulaceae</taxon>
        <taxon>Blastopirellula</taxon>
    </lineage>
</organism>
<evidence type="ECO:0000313" key="5">
    <source>
        <dbReference type="Proteomes" id="UP000239388"/>
    </source>
</evidence>
<dbReference type="SUPFAM" id="SSF53335">
    <property type="entry name" value="S-adenosyl-L-methionine-dependent methyltransferases"/>
    <property type="match status" value="1"/>
</dbReference>
<evidence type="ECO:0000313" key="4">
    <source>
        <dbReference type="EMBL" id="PQO26454.1"/>
    </source>
</evidence>
<gene>
    <name evidence="4" type="ORF">C5Y98_30415</name>
</gene>
<accession>A0A2S8F3E8</accession>
<dbReference type="GO" id="GO:0032259">
    <property type="term" value="P:methylation"/>
    <property type="evidence" value="ECO:0007669"/>
    <property type="project" value="UniProtKB-KW"/>
</dbReference>
<dbReference type="CDD" id="cd02440">
    <property type="entry name" value="AdoMet_MTases"/>
    <property type="match status" value="1"/>
</dbReference>
<dbReference type="PANTHER" id="PTHR33841:SF5">
    <property type="entry name" value="DNA METHYLASE (MODIFICATION METHYLASE) (METHYLTRANSFERASE)-RELATED"/>
    <property type="match status" value="1"/>
</dbReference>
<proteinExistence type="predicted"/>
<dbReference type="OrthoDB" id="32195at2"/>
<dbReference type="AlphaFoldDB" id="A0A2S8F3E8"/>
<dbReference type="EMBL" id="PUIB01000031">
    <property type="protein sequence ID" value="PQO26454.1"/>
    <property type="molecule type" value="Genomic_DNA"/>
</dbReference>
<sequence length="497" mass="55686">MESTRPKKGQNQFGDFQTPAALADEVCRLLAAPAFRPATIVEPTCGQGAFVHAALAHFPDAEVVGIEINPQYVDQLRGSLQGETRATIELGDFFAVDWQSKLLRFPQPILLMGNPPWVTNAQQTLLASENLPAKSNFERRSGIDAITGKSNFDISEWMLRRLVSLLAESDGQIAMLCKTIVARKVLQAAWKESLPISQAEIRQIDAAAHFGVAVDACLFTCRLNGSPTTTVCPTFASLAAKEPISELGVVDETLIADVRAYQRWQRLAGDSPYQWRSGVKHDCAKVMELREEEDGQYRNGLGELVELESDYLYPMLKSSEVAGSDQPEPTRWMLVPQRKTGDPTDEIEQLAPQTWAYLQRHGETLDRRRSSIYRRRPRFSVFGVGDYAFAPWKVAISGFYKRLRFAVLGPVDDKPIVLDDTVYFAACQSEAEARLIAKLLHSEPAQQFFQALIFWDAKRPITVDVLKRLDLLALARQCDVEKELLKLIGDRYVTSCF</sequence>
<dbReference type="PRINTS" id="PR00507">
    <property type="entry name" value="N12N6MTFRASE"/>
</dbReference>
<reference evidence="4 5" key="1">
    <citation type="submission" date="2018-02" db="EMBL/GenBank/DDBJ databases">
        <title>Comparative genomes isolates from brazilian mangrove.</title>
        <authorList>
            <person name="Araujo J.E."/>
            <person name="Taketani R.G."/>
            <person name="Silva M.C.P."/>
            <person name="Loureco M.V."/>
            <person name="Andreote F.D."/>
        </authorList>
    </citation>
    <scope>NUCLEOTIDE SEQUENCE [LARGE SCALE GENOMIC DNA]</scope>
    <source>
        <strain evidence="4 5">NAP PRIS-MGV</strain>
    </source>
</reference>
<evidence type="ECO:0000256" key="3">
    <source>
        <dbReference type="ARBA" id="ARBA00022691"/>
    </source>
</evidence>
<keyword evidence="2" id="KW-0808">Transferase</keyword>
<dbReference type="PANTHER" id="PTHR33841">
    <property type="entry name" value="DNA METHYLTRANSFERASE YEEA-RELATED"/>
    <property type="match status" value="1"/>
</dbReference>
<dbReference type="RefSeq" id="WP_105360144.1">
    <property type="nucleotide sequence ID" value="NZ_PUIB01000031.1"/>
</dbReference>